<dbReference type="InterPro" id="IPR051477">
    <property type="entry name" value="Expansin_CellWall"/>
</dbReference>
<accession>A0ABU4MLW3</accession>
<dbReference type="Gene3D" id="2.60.40.760">
    <property type="entry name" value="Expansin, cellulose-binding-like domain"/>
    <property type="match status" value="1"/>
</dbReference>
<name>A0ABU4MLW3_9ACTN</name>
<evidence type="ECO:0000259" key="3">
    <source>
        <dbReference type="Pfam" id="PF03330"/>
    </source>
</evidence>
<dbReference type="Gene3D" id="2.40.40.10">
    <property type="entry name" value="RlpA-like domain"/>
    <property type="match status" value="1"/>
</dbReference>
<dbReference type="NCBIfam" id="NF041144">
    <property type="entry name" value="expansin_EXLX1"/>
    <property type="match status" value="1"/>
</dbReference>
<organism evidence="4 5">
    <name type="scientific">Streptomyces caniscabiei</name>
    <dbReference type="NCBI Taxonomy" id="2746961"/>
    <lineage>
        <taxon>Bacteria</taxon>
        <taxon>Bacillati</taxon>
        <taxon>Actinomycetota</taxon>
        <taxon>Actinomycetes</taxon>
        <taxon>Kitasatosporales</taxon>
        <taxon>Streptomycetaceae</taxon>
        <taxon>Streptomyces</taxon>
    </lineage>
</organism>
<dbReference type="InterPro" id="IPR049818">
    <property type="entry name" value="Expansin_EXLX1-like"/>
</dbReference>
<evidence type="ECO:0000313" key="5">
    <source>
        <dbReference type="Proteomes" id="UP001282474"/>
    </source>
</evidence>
<dbReference type="EMBL" id="JARAWJ010000008">
    <property type="protein sequence ID" value="MDX3038136.1"/>
    <property type="molecule type" value="Genomic_DNA"/>
</dbReference>
<dbReference type="PANTHER" id="PTHR31836:SF21">
    <property type="entry name" value="EXPANSIN-LIKE PROTEIN 7"/>
    <property type="match status" value="1"/>
</dbReference>
<proteinExistence type="predicted"/>
<evidence type="ECO:0000256" key="2">
    <source>
        <dbReference type="SAM" id="SignalP"/>
    </source>
</evidence>
<feature type="chain" id="PRO_5047494924" evidence="2">
    <location>
        <begin position="43"/>
        <end position="241"/>
    </location>
</feature>
<dbReference type="InterPro" id="IPR036749">
    <property type="entry name" value="Expansin_CBD_sf"/>
</dbReference>
<keyword evidence="5" id="KW-1185">Reference proteome</keyword>
<dbReference type="CDD" id="cd22272">
    <property type="entry name" value="DPBB_EXLX1-like"/>
    <property type="match status" value="1"/>
</dbReference>
<dbReference type="Pfam" id="PF03330">
    <property type="entry name" value="DPBB_1"/>
    <property type="match status" value="1"/>
</dbReference>
<dbReference type="SUPFAM" id="SSF50685">
    <property type="entry name" value="Barwin-like endoglucanases"/>
    <property type="match status" value="1"/>
</dbReference>
<gene>
    <name evidence="4" type="ORF">PV383_13290</name>
</gene>
<reference evidence="4 5" key="1">
    <citation type="journal article" date="2023" name="Microb. Genom.">
        <title>Mesoterricola silvestris gen. nov., sp. nov., Mesoterricola sediminis sp. nov., Geothrix oryzae sp. nov., Geothrix edaphica sp. nov., Geothrix rubra sp. nov., and Geothrix limicola sp. nov., six novel members of Acidobacteriota isolated from soils.</title>
        <authorList>
            <person name="Weisberg A.J."/>
            <person name="Pearce E."/>
            <person name="Kramer C.G."/>
            <person name="Chang J.H."/>
            <person name="Clarke C.R."/>
        </authorList>
    </citation>
    <scope>NUCLEOTIDE SEQUENCE [LARGE SCALE GENOMIC DNA]</scope>
    <source>
        <strain evidence="4 5">NE20-4-1</strain>
    </source>
</reference>
<dbReference type="InterPro" id="IPR036908">
    <property type="entry name" value="RlpA-like_sf"/>
</dbReference>
<dbReference type="SUPFAM" id="SSF49590">
    <property type="entry name" value="PHL pollen allergen"/>
    <property type="match status" value="1"/>
</dbReference>
<feature type="domain" description="RlpA-like protein double-psi beta-barrel" evidence="3">
    <location>
        <begin position="88"/>
        <end position="139"/>
    </location>
</feature>
<protein>
    <submittedName>
        <fullName evidence="4">Expansin EXLX1 family cellulose-binding protein</fullName>
    </submittedName>
</protein>
<dbReference type="PANTHER" id="PTHR31836">
    <property type="match status" value="1"/>
</dbReference>
<feature type="signal peptide" evidence="2">
    <location>
        <begin position="1"/>
        <end position="42"/>
    </location>
</feature>
<keyword evidence="1 2" id="KW-0732">Signal</keyword>
<dbReference type="Proteomes" id="UP001282474">
    <property type="component" value="Unassembled WGS sequence"/>
</dbReference>
<sequence>MPGSLAPERAPPFSKGIDMRSRLTLLAAATALLTAAPAPAYASVQPGVTYSGEGTFYGATGVGNCLYDATSDIAIAALNHTDYDNARMCGAFIRVKGPRGELTVRIVDRCPECRPGDVDLGQQAFARIADPVAGRVPITWTLVSPDLAGPVSYRYKEGSTQWWCGIQVRNHRNPVATLEVRTGTTWRQLPRQEYNYFVSADGAGCGSDIRVKDIHGQTLTDTGIALTPNVDQPGRAQFTKR</sequence>
<evidence type="ECO:0000313" key="4">
    <source>
        <dbReference type="EMBL" id="MDX3038136.1"/>
    </source>
</evidence>
<comment type="caution">
    <text evidence="4">The sequence shown here is derived from an EMBL/GenBank/DDBJ whole genome shotgun (WGS) entry which is preliminary data.</text>
</comment>
<dbReference type="RefSeq" id="WP_234442800.1">
    <property type="nucleotide sequence ID" value="NZ_JABXWF010000012.1"/>
</dbReference>
<evidence type="ECO:0000256" key="1">
    <source>
        <dbReference type="ARBA" id="ARBA00022729"/>
    </source>
</evidence>
<dbReference type="InterPro" id="IPR009009">
    <property type="entry name" value="RlpA-like_DPBB"/>
</dbReference>